<dbReference type="InterPro" id="IPR006558">
    <property type="entry name" value="LamG-like"/>
</dbReference>
<dbReference type="Gene3D" id="2.60.120.260">
    <property type="entry name" value="Galactose-binding domain-like"/>
    <property type="match status" value="2"/>
</dbReference>
<dbReference type="InterPro" id="IPR011081">
    <property type="entry name" value="Big_4"/>
</dbReference>
<dbReference type="RefSeq" id="WP_377184797.1">
    <property type="nucleotide sequence ID" value="NZ_JBHUOG010000002.1"/>
</dbReference>
<dbReference type="Proteomes" id="UP001597479">
    <property type="component" value="Unassembled WGS sequence"/>
</dbReference>
<comment type="caution">
    <text evidence="6">The sequence shown here is derived from an EMBL/GenBank/DDBJ whole genome shotgun (WGS) entry which is preliminary data.</text>
</comment>
<feature type="signal peptide" evidence="4">
    <location>
        <begin position="1"/>
        <end position="43"/>
    </location>
</feature>
<keyword evidence="1 4" id="KW-0732">Signal</keyword>
<dbReference type="InterPro" id="IPR008979">
    <property type="entry name" value="Galactose-bd-like_sf"/>
</dbReference>
<dbReference type="Gene3D" id="3.20.20.80">
    <property type="entry name" value="Glycosidases"/>
    <property type="match status" value="1"/>
</dbReference>
<reference evidence="7" key="1">
    <citation type="journal article" date="2019" name="Int. J. Syst. Evol. Microbiol.">
        <title>The Global Catalogue of Microorganisms (GCM) 10K type strain sequencing project: providing services to taxonomists for standard genome sequencing and annotation.</title>
        <authorList>
            <consortium name="The Broad Institute Genomics Platform"/>
            <consortium name="The Broad Institute Genome Sequencing Center for Infectious Disease"/>
            <person name="Wu L."/>
            <person name="Ma J."/>
        </authorList>
    </citation>
    <scope>NUCLEOTIDE SEQUENCE [LARGE SCALE GENOMIC DNA]</scope>
    <source>
        <strain evidence="7">CCM 7044</strain>
    </source>
</reference>
<dbReference type="EMBL" id="JBHUOG010000002">
    <property type="protein sequence ID" value="MFD2795071.1"/>
    <property type="molecule type" value="Genomic_DNA"/>
</dbReference>
<keyword evidence="7" id="KW-1185">Reference proteome</keyword>
<dbReference type="Pfam" id="PF07532">
    <property type="entry name" value="Big_4"/>
    <property type="match status" value="1"/>
</dbReference>
<dbReference type="InterPro" id="IPR006311">
    <property type="entry name" value="TAT_signal"/>
</dbReference>
<feature type="domain" description="CBM6" evidence="5">
    <location>
        <begin position="1073"/>
        <end position="1206"/>
    </location>
</feature>
<dbReference type="InterPro" id="IPR005084">
    <property type="entry name" value="CBM6"/>
</dbReference>
<evidence type="ECO:0000313" key="6">
    <source>
        <dbReference type="EMBL" id="MFD2795071.1"/>
    </source>
</evidence>
<dbReference type="SUPFAM" id="SSF51445">
    <property type="entry name" value="(Trans)glycosidases"/>
    <property type="match status" value="1"/>
</dbReference>
<proteinExistence type="predicted"/>
<dbReference type="Pfam" id="PF13385">
    <property type="entry name" value="Laminin_G_3"/>
    <property type="match status" value="1"/>
</dbReference>
<dbReference type="InterPro" id="IPR017853">
    <property type="entry name" value="GH"/>
</dbReference>
<evidence type="ECO:0000256" key="1">
    <source>
        <dbReference type="ARBA" id="ARBA00022729"/>
    </source>
</evidence>
<dbReference type="PROSITE" id="PS51175">
    <property type="entry name" value="CBM6"/>
    <property type="match status" value="2"/>
</dbReference>
<evidence type="ECO:0000256" key="4">
    <source>
        <dbReference type="SAM" id="SignalP"/>
    </source>
</evidence>
<dbReference type="SUPFAM" id="SSF49785">
    <property type="entry name" value="Galactose-binding domain-like"/>
    <property type="match status" value="2"/>
</dbReference>
<dbReference type="InterPro" id="IPR013320">
    <property type="entry name" value="ConA-like_dom_sf"/>
</dbReference>
<sequence length="1321" mass="137978">MSSTPSRSSGPRSGPARRRPLRTAVAALATLALAGSTAGAALAAPATATTGTTTRTAEQELPTPDLHYTMDDVAGDVVPDASGNGLDGAISGTTGLVDAEGGGTALDLPGGADGGYVTVPRAALEGASDLTVSARVRWDGAGGAWQRVFDLGTDSTRYLFATPSNGDGRLRTALTTNGGGGEAQVGGYGPLRAEDWVTLTVTLDAAADQLTTYLDGVAVGSARSAVAAGDLLTDAAGSAGYIGRSFYPDPLLDGAVDDFQVYRSALTQDQVAQLVGETPDLVELTEDSFDVRTTVASAPELPEAVRASYTDGYDRAVPVVWDEIDPAQYAQPGDFTVAGDAAGTPVTATVTVHRGELRVDLGAATGAFHGGASGTLYGLYGDGLPSDNLIEGMGIRTVSTKAQDGPQHPGADALEVVRPLTDATDGDVYIYMTDIHRGFPYEWPGDTPQEKLDGFVEKIGTQVDQVLELPEEYQDNVVFVPFNEPEGNMFGTGQWSYDRTSWLNDPTDYFAAWDRVHALIKDKMPGARIAGPNTSILYSQVKGFLEHTVEAGTVPDIITWHELSHPEKIRESVATYRDWEAEVFAGTELAGTELPININEYAFNYHTSVPGQMIQWISAIEDSKVDADIAYWNIDGNLSDSAVQSDRGNGQWWLFNAYAQMSGHTVEVTPPFLGENYTLQGVATLDEERAMARTIVGGTDGAAPVELVNVPGAVFGDDVRVTVREIPWTGQLGDSAQPRHIAETTMPVTDGKIAVDFDGESLPLLRESSAYEIVVTPAGVGEATSTAPTAWEGSYEAEDATHTGSGYSLNGPEGSPSDVGKFYTSGGYDVGGLRTGSDLVLDFEVTVPQDGTYDLSVFANSQNTFEAVADQGPTNVFVRVDGAAEQELHLPLGYKWVVWDHADTEVELTAGTHTISLAARSLDGSGATRGDAIVDRVTLALPGTDATTSVYEAELATLDGGQALYEAPDGVDPAGVSGAGGVELADGETATFWVYSATDGEAALGVDTLGDGSGTLAVNGRDVLDLAPGGPAGRQVAAHLTGGVNKVVVTGGADGVVVDRVTTAPGTEALAALEYQAEDAELAGSATVSDLSLAEGGKAVTDVGGEPGNGNTLTFQVDAGQAGPHAVVLRYSNPEQSPASHYNPDPIARRADISVNGGASSPVLFPHSFHENSFWEKTVVLDLEEGANTITLSSEEAPNFDGVTYASDVWPDFPLRSRWAPVVDRITVSPLAAALRAEVTTEAVCRGSRAFLVVSATNVSGDQLDVRVEGELGKRSTEDLAPGDTWRQTFPARSSAIEAGSVTLTAAGVATKHTYPQATCG</sequence>
<evidence type="ECO:0000313" key="7">
    <source>
        <dbReference type="Proteomes" id="UP001597479"/>
    </source>
</evidence>
<protein>
    <submittedName>
        <fullName evidence="6">LamG-like jellyroll fold domain-containing protein</fullName>
    </submittedName>
</protein>
<feature type="domain" description="CBM6" evidence="5">
    <location>
        <begin position="793"/>
        <end position="940"/>
    </location>
</feature>
<organism evidence="6 7">
    <name type="scientific">Promicromonospora vindobonensis</name>
    <dbReference type="NCBI Taxonomy" id="195748"/>
    <lineage>
        <taxon>Bacteria</taxon>
        <taxon>Bacillati</taxon>
        <taxon>Actinomycetota</taxon>
        <taxon>Actinomycetes</taxon>
        <taxon>Micrococcales</taxon>
        <taxon>Promicromonosporaceae</taxon>
        <taxon>Promicromonospora</taxon>
    </lineage>
</organism>
<feature type="region of interest" description="Disordered" evidence="3">
    <location>
        <begin position="45"/>
        <end position="64"/>
    </location>
</feature>
<feature type="chain" id="PRO_5046008863" evidence="4">
    <location>
        <begin position="44"/>
        <end position="1321"/>
    </location>
</feature>
<name>A0ABW5VY92_9MICO</name>
<accession>A0ABW5VY92</accession>
<dbReference type="CDD" id="cd04081">
    <property type="entry name" value="CBM35_galactosidase-like"/>
    <property type="match status" value="1"/>
</dbReference>
<dbReference type="SMART" id="SM00560">
    <property type="entry name" value="LamGL"/>
    <property type="match status" value="1"/>
</dbReference>
<feature type="compositionally biased region" description="Low complexity" evidence="3">
    <location>
        <begin position="45"/>
        <end position="56"/>
    </location>
</feature>
<evidence type="ECO:0000256" key="3">
    <source>
        <dbReference type="SAM" id="MobiDB-lite"/>
    </source>
</evidence>
<keyword evidence="2" id="KW-1015">Disulfide bond</keyword>
<dbReference type="Gene3D" id="2.60.120.200">
    <property type="match status" value="1"/>
</dbReference>
<gene>
    <name evidence="6" type="ORF">ACFS27_16045</name>
</gene>
<dbReference type="PROSITE" id="PS51318">
    <property type="entry name" value="TAT"/>
    <property type="match status" value="1"/>
</dbReference>
<dbReference type="SUPFAM" id="SSF49899">
    <property type="entry name" value="Concanavalin A-like lectins/glucanases"/>
    <property type="match status" value="1"/>
</dbReference>
<evidence type="ECO:0000256" key="2">
    <source>
        <dbReference type="ARBA" id="ARBA00023157"/>
    </source>
</evidence>
<evidence type="ECO:0000259" key="5">
    <source>
        <dbReference type="PROSITE" id="PS51175"/>
    </source>
</evidence>